<evidence type="ECO:0000313" key="1">
    <source>
        <dbReference type="EMBL" id="MED6139563.1"/>
    </source>
</evidence>
<keyword evidence="2" id="KW-1185">Reference proteome</keyword>
<evidence type="ECO:0000313" key="2">
    <source>
        <dbReference type="Proteomes" id="UP001341840"/>
    </source>
</evidence>
<protein>
    <submittedName>
        <fullName evidence="1">Uncharacterized protein</fullName>
    </submittedName>
</protein>
<sequence length="101" mass="10876">MIGPEVAKESARNEKITKKSLDAKFSAYAYAPRLICVRITMTCAARPGWNRTLCQVVILCLSYGLKCADDLSCRSLRATDGRNGASLEAINAMPLPITGGP</sequence>
<proteinExistence type="predicted"/>
<dbReference type="EMBL" id="JASCZI010061817">
    <property type="protein sequence ID" value="MED6139563.1"/>
    <property type="molecule type" value="Genomic_DNA"/>
</dbReference>
<gene>
    <name evidence="1" type="ORF">PIB30_085048</name>
</gene>
<dbReference type="Proteomes" id="UP001341840">
    <property type="component" value="Unassembled WGS sequence"/>
</dbReference>
<comment type="caution">
    <text evidence="1">The sequence shown here is derived from an EMBL/GenBank/DDBJ whole genome shotgun (WGS) entry which is preliminary data.</text>
</comment>
<accession>A0ABU6SUX6</accession>
<name>A0ABU6SUX6_9FABA</name>
<organism evidence="1 2">
    <name type="scientific">Stylosanthes scabra</name>
    <dbReference type="NCBI Taxonomy" id="79078"/>
    <lineage>
        <taxon>Eukaryota</taxon>
        <taxon>Viridiplantae</taxon>
        <taxon>Streptophyta</taxon>
        <taxon>Embryophyta</taxon>
        <taxon>Tracheophyta</taxon>
        <taxon>Spermatophyta</taxon>
        <taxon>Magnoliopsida</taxon>
        <taxon>eudicotyledons</taxon>
        <taxon>Gunneridae</taxon>
        <taxon>Pentapetalae</taxon>
        <taxon>rosids</taxon>
        <taxon>fabids</taxon>
        <taxon>Fabales</taxon>
        <taxon>Fabaceae</taxon>
        <taxon>Papilionoideae</taxon>
        <taxon>50 kb inversion clade</taxon>
        <taxon>dalbergioids sensu lato</taxon>
        <taxon>Dalbergieae</taxon>
        <taxon>Pterocarpus clade</taxon>
        <taxon>Stylosanthes</taxon>
    </lineage>
</organism>
<reference evidence="1 2" key="1">
    <citation type="journal article" date="2023" name="Plants (Basel)">
        <title>Bridging the Gap: Combining Genomics and Transcriptomics Approaches to Understand Stylosanthes scabra, an Orphan Legume from the Brazilian Caatinga.</title>
        <authorList>
            <person name="Ferreira-Neto J.R.C."/>
            <person name="da Silva M.D."/>
            <person name="Binneck E."/>
            <person name="de Melo N.F."/>
            <person name="da Silva R.H."/>
            <person name="de Melo A.L.T.M."/>
            <person name="Pandolfi V."/>
            <person name="Bustamante F.O."/>
            <person name="Brasileiro-Vidal A.C."/>
            <person name="Benko-Iseppon A.M."/>
        </authorList>
    </citation>
    <scope>NUCLEOTIDE SEQUENCE [LARGE SCALE GENOMIC DNA]</scope>
    <source>
        <tissue evidence="1">Leaves</tissue>
    </source>
</reference>